<feature type="domain" description="N-acetyltransferase" evidence="1">
    <location>
        <begin position="18"/>
        <end position="163"/>
    </location>
</feature>
<dbReference type="Gene3D" id="3.40.630.30">
    <property type="match status" value="1"/>
</dbReference>
<evidence type="ECO:0000259" key="1">
    <source>
        <dbReference type="PROSITE" id="PS51186"/>
    </source>
</evidence>
<evidence type="ECO:0000313" key="2">
    <source>
        <dbReference type="EMBL" id="ARF09047.1"/>
    </source>
</evidence>
<dbReference type="GO" id="GO:0016747">
    <property type="term" value="F:acyltransferase activity, transferring groups other than amino-acyl groups"/>
    <property type="evidence" value="ECO:0007669"/>
    <property type="project" value="InterPro"/>
</dbReference>
<accession>A0A1V0SBE9</accession>
<sequence>MNNINIISVDSDYFNNKKNTPLFVDTVFNNFSYLAKEEKLKHSFAEINKLLNSPKFKGFFIKKNNHIIGYLLGEIMNLDDGRKVYYISYLYVSHLFRKHGFASKLLSIVIDLTKNLGLNAVMLICDTENNEVHDFYAKRGFMLDMKLRRYEKHDVFSLPVGYY</sequence>
<keyword evidence="2" id="KW-0808">Transferase</keyword>
<dbReference type="Pfam" id="PF00583">
    <property type="entry name" value="Acetyltransf_1"/>
    <property type="match status" value="1"/>
</dbReference>
<organism evidence="2">
    <name type="scientific">Catovirus CTV1</name>
    <dbReference type="NCBI Taxonomy" id="1977631"/>
    <lineage>
        <taxon>Viruses</taxon>
        <taxon>Varidnaviria</taxon>
        <taxon>Bamfordvirae</taxon>
        <taxon>Nucleocytoviricota</taxon>
        <taxon>Megaviricetes</taxon>
        <taxon>Imitervirales</taxon>
        <taxon>Mimiviridae</taxon>
        <taxon>Klosneuvirinae</taxon>
        <taxon>Catovirus</taxon>
    </lineage>
</organism>
<dbReference type="SUPFAM" id="SSF55729">
    <property type="entry name" value="Acyl-CoA N-acyltransferases (Nat)"/>
    <property type="match status" value="1"/>
</dbReference>
<gene>
    <name evidence="2" type="ORF">Catovirus_1_1097</name>
</gene>
<dbReference type="InterPro" id="IPR000182">
    <property type="entry name" value="GNAT_dom"/>
</dbReference>
<proteinExistence type="predicted"/>
<reference evidence="2" key="1">
    <citation type="journal article" date="2017" name="Science">
        <title>Giant viruses with an expanded complement of translation system components.</title>
        <authorList>
            <person name="Schulz F."/>
            <person name="Yutin N."/>
            <person name="Ivanova N.N."/>
            <person name="Ortega D.R."/>
            <person name="Lee T.K."/>
            <person name="Vierheilig J."/>
            <person name="Daims H."/>
            <person name="Horn M."/>
            <person name="Wagner M."/>
            <person name="Jensen G.J."/>
            <person name="Kyrpides N.C."/>
            <person name="Koonin E.V."/>
            <person name="Woyke T."/>
        </authorList>
    </citation>
    <scope>NUCLEOTIDE SEQUENCE</scope>
    <source>
        <strain evidence="2">CTV1</strain>
    </source>
</reference>
<dbReference type="InterPro" id="IPR016181">
    <property type="entry name" value="Acyl_CoA_acyltransferase"/>
</dbReference>
<protein>
    <submittedName>
        <fullName evidence="2">Acetyltransferase GNAT family protein</fullName>
    </submittedName>
</protein>
<dbReference type="EMBL" id="KY684083">
    <property type="protein sequence ID" value="ARF09047.1"/>
    <property type="molecule type" value="Genomic_DNA"/>
</dbReference>
<dbReference type="PROSITE" id="PS51186">
    <property type="entry name" value="GNAT"/>
    <property type="match status" value="1"/>
</dbReference>
<dbReference type="CDD" id="cd04301">
    <property type="entry name" value="NAT_SF"/>
    <property type="match status" value="1"/>
</dbReference>
<name>A0A1V0SBE9_9VIRU</name>